<protein>
    <submittedName>
        <fullName evidence="4">Uncharacterized protein</fullName>
    </submittedName>
</protein>
<gene>
    <name evidence="4" type="primary">NDAI0I03090</name>
    <name evidence="4" type="ordered locus">NDAI_0I03090</name>
</gene>
<sequence length="158" mass="18167">MLLRLPKKNTFCLVARRASMKSSARLSHTSPPSASKQDVYIPPDEIKDVPQKWDIIKPKMLKDEILEYLRWKMEGNWSKMSREEQMAIYSISYGKWGPRSEAKNKNGLGNGGKELNLSYILMRTVFNLILLSAAGVSLLNLKRDKETLKEWDHQETAV</sequence>
<dbReference type="STRING" id="1071378.G0WGG6"/>
<keyword evidence="2" id="KW-0496">Mitochondrion</keyword>
<dbReference type="InterPro" id="IPR036639">
    <property type="entry name" value="Cyt_c_oxidase_su4_sf"/>
</dbReference>
<dbReference type="OMA" id="YLDWKME"/>
<keyword evidence="3" id="KW-0812">Transmembrane</keyword>
<dbReference type="KEGG" id="ndi:NDAI_0I03090"/>
<keyword evidence="3" id="KW-0472">Membrane</keyword>
<dbReference type="RefSeq" id="XP_003672120.1">
    <property type="nucleotide sequence ID" value="XM_003672072.1"/>
</dbReference>
<keyword evidence="5" id="KW-1185">Reference proteome</keyword>
<evidence type="ECO:0000313" key="5">
    <source>
        <dbReference type="Proteomes" id="UP000000689"/>
    </source>
</evidence>
<reference evidence="4 5" key="1">
    <citation type="journal article" date="2011" name="Proc. Natl. Acad. Sci. U.S.A.">
        <title>Evolutionary erosion of yeast sex chromosomes by mating-type switching accidents.</title>
        <authorList>
            <person name="Gordon J.L."/>
            <person name="Armisen D."/>
            <person name="Proux-Wera E."/>
            <person name="Oheigeartaigh S.S."/>
            <person name="Byrne K.P."/>
            <person name="Wolfe K.H."/>
        </authorList>
    </citation>
    <scope>NUCLEOTIDE SEQUENCE [LARGE SCALE GENOMIC DNA]</scope>
    <source>
        <strain evidence="5">ATCC 10597 / BCRC 20456 / CBS 421 / NBRC 0211 / NRRL Y-12639</strain>
    </source>
</reference>
<keyword evidence="3" id="KW-1133">Transmembrane helix</keyword>
<dbReference type="Pfam" id="PF02936">
    <property type="entry name" value="COX4"/>
    <property type="match status" value="1"/>
</dbReference>
<dbReference type="InterPro" id="IPR004203">
    <property type="entry name" value="Cyt_c_oxidase_su4_fam"/>
</dbReference>
<dbReference type="Gene3D" id="1.10.442.10">
    <property type="entry name" value="Cytochrome c oxidase subunit IV"/>
    <property type="match status" value="1"/>
</dbReference>
<feature type="transmembrane region" description="Helical" evidence="3">
    <location>
        <begin position="120"/>
        <end position="141"/>
    </location>
</feature>
<dbReference type="GO" id="GO:0005739">
    <property type="term" value="C:mitochondrion"/>
    <property type="evidence" value="ECO:0007669"/>
    <property type="project" value="UniProtKB-SubCell"/>
</dbReference>
<dbReference type="GO" id="GO:0006123">
    <property type="term" value="P:mitochondrial electron transport, cytochrome c to oxygen"/>
    <property type="evidence" value="ECO:0007669"/>
    <property type="project" value="InterPro"/>
</dbReference>
<dbReference type="GeneID" id="11493967"/>
<evidence type="ECO:0000256" key="1">
    <source>
        <dbReference type="ARBA" id="ARBA00004173"/>
    </source>
</evidence>
<accession>G0WGG6</accession>
<evidence type="ECO:0000313" key="4">
    <source>
        <dbReference type="EMBL" id="CCD26877.1"/>
    </source>
</evidence>
<dbReference type="OrthoDB" id="186013at2759"/>
<dbReference type="eggNOG" id="KOG4075">
    <property type="taxonomic scope" value="Eukaryota"/>
</dbReference>
<name>G0WGG6_NAUDC</name>
<organism evidence="4 5">
    <name type="scientific">Naumovozyma dairenensis (strain ATCC 10597 / BCRC 20456 / CBS 421 / NBRC 0211 / NRRL Y-12639)</name>
    <name type="common">Saccharomyces dairenensis</name>
    <dbReference type="NCBI Taxonomy" id="1071378"/>
    <lineage>
        <taxon>Eukaryota</taxon>
        <taxon>Fungi</taxon>
        <taxon>Dikarya</taxon>
        <taxon>Ascomycota</taxon>
        <taxon>Saccharomycotina</taxon>
        <taxon>Saccharomycetes</taxon>
        <taxon>Saccharomycetales</taxon>
        <taxon>Saccharomycetaceae</taxon>
        <taxon>Naumovozyma</taxon>
    </lineage>
</organism>
<dbReference type="GO" id="GO:0045277">
    <property type="term" value="C:respiratory chain complex IV"/>
    <property type="evidence" value="ECO:0007669"/>
    <property type="project" value="InterPro"/>
</dbReference>
<dbReference type="AlphaFoldDB" id="G0WGG6"/>
<comment type="subcellular location">
    <subcellularLocation>
        <location evidence="1">Mitochondrion</location>
    </subcellularLocation>
</comment>
<proteinExistence type="predicted"/>
<dbReference type="SUPFAM" id="SSF81406">
    <property type="entry name" value="Mitochondrial cytochrome c oxidase subunit IV"/>
    <property type="match status" value="1"/>
</dbReference>
<evidence type="ECO:0000256" key="2">
    <source>
        <dbReference type="ARBA" id="ARBA00023128"/>
    </source>
</evidence>
<dbReference type="Proteomes" id="UP000000689">
    <property type="component" value="Chromosome 9"/>
</dbReference>
<dbReference type="EMBL" id="HE580275">
    <property type="protein sequence ID" value="CCD26877.1"/>
    <property type="molecule type" value="Genomic_DNA"/>
</dbReference>
<dbReference type="HOGENOM" id="CLU_1669849_0_0_1"/>
<evidence type="ECO:0000256" key="3">
    <source>
        <dbReference type="SAM" id="Phobius"/>
    </source>
</evidence>